<gene>
    <name evidence="1" type="ORF">P0Y53_11855</name>
</gene>
<keyword evidence="1" id="KW-0808">Transferase</keyword>
<dbReference type="Gene3D" id="3.40.50.150">
    <property type="entry name" value="Vaccinia Virus protein VP39"/>
    <property type="match status" value="1"/>
</dbReference>
<dbReference type="GO" id="GO:0008168">
    <property type="term" value="F:methyltransferase activity"/>
    <property type="evidence" value="ECO:0007669"/>
    <property type="project" value="UniProtKB-KW"/>
</dbReference>
<protein>
    <submittedName>
        <fullName evidence="1">Class I SAM-dependent methyltransferase</fullName>
    </submittedName>
</protein>
<dbReference type="InterPro" id="IPR029063">
    <property type="entry name" value="SAM-dependent_MTases_sf"/>
</dbReference>
<dbReference type="Proteomes" id="UP001220610">
    <property type="component" value="Chromosome"/>
</dbReference>
<dbReference type="EMBL" id="CP119311">
    <property type="protein sequence ID" value="WEK38191.1"/>
    <property type="molecule type" value="Genomic_DNA"/>
</dbReference>
<sequence>MNSYTPHPASFRDPAGFIFRADGKIYRQVNLVYAAQYERLMESGLYAQLTSEGLLIPHREIPANLMGSQHWYKTLEPITVNTISYPYEWSAVQLRDAALLTLKVLRTAIRFGMVLKDANPYNVQFHQGKPVFIDTLSFEPYDASKPWVAYRQFCQCFLFPVYLEHYLRLDLQRLLTTWIDGIPVAVTARLLPARSRFSLGVWLHVYLQNMVRQQAHNSSSQPFSQQKLLNLVTHLESIIQKLPHRSKQHSTWSNYYTDTILGQEYLQAKDQLFRSFLDKLQPASALDLGANDGYFSRIMAQRGIPVIAADSDSRCIENLYLSARKDGLTNILPLLLDISNPTPALGFRNEERASFQQRVSPDLVVALALIHHLCIGKNIPLPALAEYFHSIAPQLIIEFVPKEDEKVKQMLSSRQDVFAGYHEPYFEDVFSAYFTIREKSSIPGSTRILYLMKRKDTL</sequence>
<accession>A0AAJ5WVZ6</accession>
<evidence type="ECO:0000313" key="1">
    <source>
        <dbReference type="EMBL" id="WEK38191.1"/>
    </source>
</evidence>
<proteinExistence type="predicted"/>
<reference evidence="1" key="1">
    <citation type="submission" date="2023-03" db="EMBL/GenBank/DDBJ databases">
        <title>Andean soil-derived lignocellulolytic bacterial consortium as a source of novel taxa and putative plastic-active enzymes.</title>
        <authorList>
            <person name="Diaz-Garcia L."/>
            <person name="Chuvochina M."/>
            <person name="Feuerriegel G."/>
            <person name="Bunk B."/>
            <person name="Sproer C."/>
            <person name="Streit W.R."/>
            <person name="Rodriguez L.M."/>
            <person name="Overmann J."/>
            <person name="Jimenez D.J."/>
        </authorList>
    </citation>
    <scope>NUCLEOTIDE SEQUENCE</scope>
    <source>
        <strain evidence="1">MAG 7</strain>
    </source>
</reference>
<keyword evidence="1" id="KW-0489">Methyltransferase</keyword>
<evidence type="ECO:0000313" key="2">
    <source>
        <dbReference type="Proteomes" id="UP001220610"/>
    </source>
</evidence>
<dbReference type="SUPFAM" id="SSF53335">
    <property type="entry name" value="S-adenosyl-L-methionine-dependent methyltransferases"/>
    <property type="match status" value="1"/>
</dbReference>
<name>A0AAJ5WVZ6_9BACT</name>
<dbReference type="GO" id="GO:0032259">
    <property type="term" value="P:methylation"/>
    <property type="evidence" value="ECO:0007669"/>
    <property type="project" value="UniProtKB-KW"/>
</dbReference>
<organism evidence="1 2">
    <name type="scientific">Candidatus Pseudobacter hemicellulosilyticus</name>
    <dbReference type="NCBI Taxonomy" id="3121375"/>
    <lineage>
        <taxon>Bacteria</taxon>
        <taxon>Pseudomonadati</taxon>
        <taxon>Bacteroidota</taxon>
        <taxon>Chitinophagia</taxon>
        <taxon>Chitinophagales</taxon>
        <taxon>Chitinophagaceae</taxon>
        <taxon>Pseudobacter</taxon>
    </lineage>
</organism>
<dbReference type="AlphaFoldDB" id="A0AAJ5WVZ6"/>